<reference evidence="2" key="1">
    <citation type="journal article" date="2023" name="Nat. Plants">
        <title>Single-cell RNA sequencing provides a high-resolution roadmap for understanding the multicellular compartmentation of specialized metabolism.</title>
        <authorList>
            <person name="Sun S."/>
            <person name="Shen X."/>
            <person name="Li Y."/>
            <person name="Li Y."/>
            <person name="Wang S."/>
            <person name="Li R."/>
            <person name="Zhang H."/>
            <person name="Shen G."/>
            <person name="Guo B."/>
            <person name="Wei J."/>
            <person name="Xu J."/>
            <person name="St-Pierre B."/>
            <person name="Chen S."/>
            <person name="Sun C."/>
        </authorList>
    </citation>
    <scope>NUCLEOTIDE SEQUENCE [LARGE SCALE GENOMIC DNA]</scope>
</reference>
<proteinExistence type="predicted"/>
<keyword evidence="2" id="KW-1185">Reference proteome</keyword>
<gene>
    <name evidence="1" type="ORF">M9H77_27844</name>
</gene>
<comment type="caution">
    <text evidence="1">The sequence shown here is derived from an EMBL/GenBank/DDBJ whole genome shotgun (WGS) entry which is preliminary data.</text>
</comment>
<evidence type="ECO:0000313" key="2">
    <source>
        <dbReference type="Proteomes" id="UP001060085"/>
    </source>
</evidence>
<dbReference type="Proteomes" id="UP001060085">
    <property type="component" value="Linkage Group LG06"/>
</dbReference>
<organism evidence="1 2">
    <name type="scientific">Catharanthus roseus</name>
    <name type="common">Madagascar periwinkle</name>
    <name type="synonym">Vinca rosea</name>
    <dbReference type="NCBI Taxonomy" id="4058"/>
    <lineage>
        <taxon>Eukaryota</taxon>
        <taxon>Viridiplantae</taxon>
        <taxon>Streptophyta</taxon>
        <taxon>Embryophyta</taxon>
        <taxon>Tracheophyta</taxon>
        <taxon>Spermatophyta</taxon>
        <taxon>Magnoliopsida</taxon>
        <taxon>eudicotyledons</taxon>
        <taxon>Gunneridae</taxon>
        <taxon>Pentapetalae</taxon>
        <taxon>asterids</taxon>
        <taxon>lamiids</taxon>
        <taxon>Gentianales</taxon>
        <taxon>Apocynaceae</taxon>
        <taxon>Rauvolfioideae</taxon>
        <taxon>Vinceae</taxon>
        <taxon>Catharanthinae</taxon>
        <taxon>Catharanthus</taxon>
    </lineage>
</organism>
<accession>A0ACC0AE97</accession>
<sequence>MKLDSLLSLLAYLQYSLKRWTKDIDLSLGSSNIGDVGKRVEQKCRECIEEGFRILKDKIASEVGHYYVDDSDREVGSSKIKDPVGRRAKAGRNVRKKSIVEIKCNQANGKRKSALTHASRIKTAVQLSMNNEVLGRDLNFKSSECDISLGTSSYGDVEPLNGL</sequence>
<dbReference type="EMBL" id="CM044706">
    <property type="protein sequence ID" value="KAI5659051.1"/>
    <property type="molecule type" value="Genomic_DNA"/>
</dbReference>
<name>A0ACC0AE97_CATRO</name>
<protein>
    <submittedName>
        <fullName evidence="1">Uncharacterized protein</fullName>
    </submittedName>
</protein>
<evidence type="ECO:0000313" key="1">
    <source>
        <dbReference type="EMBL" id="KAI5659051.1"/>
    </source>
</evidence>